<dbReference type="Proteomes" id="UP000694547">
    <property type="component" value="Chromosome 10"/>
</dbReference>
<keyword evidence="5" id="KW-0964">Secreted</keyword>
<evidence type="ECO:0000256" key="3">
    <source>
        <dbReference type="ARBA" id="ARBA00005332"/>
    </source>
</evidence>
<dbReference type="Pfam" id="PF00997">
    <property type="entry name" value="Casein_kappa"/>
    <property type="match status" value="1"/>
</dbReference>
<comment type="function">
    <text evidence="1">Kappa-casein stabilizes micelle formation, preventing casein precipitation in milk.</text>
</comment>
<evidence type="ECO:0000256" key="4">
    <source>
        <dbReference type="ARBA" id="ARBA00017238"/>
    </source>
</evidence>
<keyword evidence="11" id="KW-1185">Reference proteome</keyword>
<protein>
    <recommendedName>
        <fullName evidence="4">Kappa-casein</fullName>
    </recommendedName>
</protein>
<evidence type="ECO:0000313" key="11">
    <source>
        <dbReference type="Proteomes" id="UP000694547"/>
    </source>
</evidence>
<comment type="subcellular location">
    <subcellularLocation>
        <location evidence="2">Secreted</location>
    </subcellularLocation>
</comment>
<keyword evidence="7" id="KW-0494">Milk protein</keyword>
<accession>A0A8C8VXV8</accession>
<comment type="similarity">
    <text evidence="3">Belongs to the kappa-casein family.</text>
</comment>
<reference evidence="10 11" key="1">
    <citation type="submission" date="2018-10" db="EMBL/GenBank/DDBJ databases">
        <title>Improved assembly of the deer mouse Peromyscus maniculatus genome.</title>
        <authorList>
            <person name="Lassance J.-M."/>
            <person name="Hoekstra H.E."/>
        </authorList>
    </citation>
    <scope>NUCLEOTIDE SEQUENCE [LARGE SCALE GENOMIC DNA]</scope>
</reference>
<feature type="chain" id="PRO_5034968087" description="Kappa-casein" evidence="9">
    <location>
        <begin position="21"/>
        <end position="179"/>
    </location>
</feature>
<dbReference type="GO" id="GO:0050821">
    <property type="term" value="P:protein stabilization"/>
    <property type="evidence" value="ECO:0007669"/>
    <property type="project" value="TreeGrafter"/>
</dbReference>
<dbReference type="GO" id="GO:0005615">
    <property type="term" value="C:extracellular space"/>
    <property type="evidence" value="ECO:0007669"/>
    <property type="project" value="TreeGrafter"/>
</dbReference>
<dbReference type="GO" id="GO:0007595">
    <property type="term" value="P:lactation"/>
    <property type="evidence" value="ECO:0007669"/>
    <property type="project" value="Ensembl"/>
</dbReference>
<organism evidence="10 11">
    <name type="scientific">Peromyscus maniculatus bairdii</name>
    <name type="common">Prairie deer mouse</name>
    <dbReference type="NCBI Taxonomy" id="230844"/>
    <lineage>
        <taxon>Eukaryota</taxon>
        <taxon>Metazoa</taxon>
        <taxon>Chordata</taxon>
        <taxon>Craniata</taxon>
        <taxon>Vertebrata</taxon>
        <taxon>Euteleostomi</taxon>
        <taxon>Mammalia</taxon>
        <taxon>Eutheria</taxon>
        <taxon>Euarchontoglires</taxon>
        <taxon>Glires</taxon>
        <taxon>Rodentia</taxon>
        <taxon>Myomorpha</taxon>
        <taxon>Muroidea</taxon>
        <taxon>Cricetidae</taxon>
        <taxon>Neotominae</taxon>
        <taxon>Peromyscus</taxon>
    </lineage>
</organism>
<dbReference type="PANTHER" id="PTHR11470">
    <property type="entry name" value="KAPPA CASEIN"/>
    <property type="match status" value="1"/>
</dbReference>
<dbReference type="InterPro" id="IPR000117">
    <property type="entry name" value="Casein_kappa"/>
</dbReference>
<dbReference type="Ensembl" id="ENSPEMT00000024426.2">
    <property type="protein sequence ID" value="ENSPEMP00000020079.1"/>
    <property type="gene ID" value="ENSPEMG00000018161.2"/>
</dbReference>
<dbReference type="GeneTree" id="ENSGT00390000009184"/>
<evidence type="ECO:0000256" key="8">
    <source>
        <dbReference type="ARBA" id="ARBA00023180"/>
    </source>
</evidence>
<name>A0A8C8VXV8_PERMB</name>
<evidence type="ECO:0000256" key="9">
    <source>
        <dbReference type="SAM" id="SignalP"/>
    </source>
</evidence>
<proteinExistence type="inferred from homology"/>
<evidence type="ECO:0000256" key="7">
    <source>
        <dbReference type="ARBA" id="ARBA00022743"/>
    </source>
</evidence>
<feature type="signal peptide" evidence="9">
    <location>
        <begin position="1"/>
        <end position="20"/>
    </location>
</feature>
<keyword evidence="9" id="KW-0732">Signal</keyword>
<evidence type="ECO:0000256" key="1">
    <source>
        <dbReference type="ARBA" id="ARBA00003829"/>
    </source>
</evidence>
<keyword evidence="6" id="KW-0597">Phosphoprotein</keyword>
<reference evidence="10" key="2">
    <citation type="submission" date="2025-08" db="UniProtKB">
        <authorList>
            <consortium name="Ensembl"/>
        </authorList>
    </citation>
    <scope>IDENTIFICATION</scope>
</reference>
<evidence type="ECO:0000256" key="2">
    <source>
        <dbReference type="ARBA" id="ARBA00004613"/>
    </source>
</evidence>
<evidence type="ECO:0000256" key="6">
    <source>
        <dbReference type="ARBA" id="ARBA00022553"/>
    </source>
</evidence>
<sequence length="179" mass="19688">IMRNFIVVVNILALTLPFLAAEVQNPHPTCREKPEILYNQKRFLYTPVGYMLNGNLPYEPSYYHQRPSVAVIPAYRPFVMILPLLRSLAQISQWQATPNFPQSTGVPRPIPSPSFLAIPTNKNEESTVIPKVHTAAPVETTPVPITEPVMTTTVANTEASTVLINTPEAVTVPVSSTAA</sequence>
<dbReference type="PANTHER" id="PTHR11470:SF2">
    <property type="entry name" value="KAPPA-CASEIN"/>
    <property type="match status" value="1"/>
</dbReference>
<evidence type="ECO:0000313" key="10">
    <source>
        <dbReference type="Ensembl" id="ENSPEMP00000020079.1"/>
    </source>
</evidence>
<keyword evidence="8" id="KW-0325">Glycoprotein</keyword>
<evidence type="ECO:0000256" key="5">
    <source>
        <dbReference type="ARBA" id="ARBA00022525"/>
    </source>
</evidence>
<dbReference type="AlphaFoldDB" id="A0A8C8VXV8"/>
<reference evidence="10" key="3">
    <citation type="submission" date="2025-09" db="UniProtKB">
        <authorList>
            <consortium name="Ensembl"/>
        </authorList>
    </citation>
    <scope>IDENTIFICATION</scope>
</reference>